<gene>
    <name evidence="2" type="ORF">MF672_003855</name>
</gene>
<accession>A0ABT0FL13</accession>
<dbReference type="EMBL" id="JAKRKC020000001">
    <property type="protein sequence ID" value="MCK2212939.1"/>
    <property type="molecule type" value="Genomic_DNA"/>
</dbReference>
<protein>
    <recommendedName>
        <fullName evidence="4">PE domain-containing protein</fullName>
    </recommendedName>
</protein>
<reference evidence="2 3" key="1">
    <citation type="submission" date="2022-04" db="EMBL/GenBank/DDBJ databases">
        <title>Genome draft of Actinomadura sp. ATCC 31491.</title>
        <authorList>
            <person name="Shi X."/>
            <person name="Du Y."/>
        </authorList>
    </citation>
    <scope>NUCLEOTIDE SEQUENCE [LARGE SCALE GENOMIC DNA]</scope>
    <source>
        <strain evidence="2 3">ATCC 31491</strain>
    </source>
</reference>
<dbReference type="Proteomes" id="UP001317259">
    <property type="component" value="Unassembled WGS sequence"/>
</dbReference>
<keyword evidence="3" id="KW-1185">Reference proteome</keyword>
<comment type="caution">
    <text evidence="2">The sequence shown here is derived from an EMBL/GenBank/DDBJ whole genome shotgun (WGS) entry which is preliminary data.</text>
</comment>
<evidence type="ECO:0000313" key="2">
    <source>
        <dbReference type="EMBL" id="MCK2212939.1"/>
    </source>
</evidence>
<organism evidence="2 3">
    <name type="scientific">Actinomadura luzonensis</name>
    <dbReference type="NCBI Taxonomy" id="2805427"/>
    <lineage>
        <taxon>Bacteria</taxon>
        <taxon>Bacillati</taxon>
        <taxon>Actinomycetota</taxon>
        <taxon>Actinomycetes</taxon>
        <taxon>Streptosporangiales</taxon>
        <taxon>Thermomonosporaceae</taxon>
        <taxon>Actinomadura</taxon>
    </lineage>
</organism>
<name>A0ABT0FL13_9ACTN</name>
<dbReference type="RefSeq" id="WP_242375948.1">
    <property type="nucleotide sequence ID" value="NZ_JAKRKC020000001.1"/>
</dbReference>
<evidence type="ECO:0000256" key="1">
    <source>
        <dbReference type="SAM" id="MobiDB-lite"/>
    </source>
</evidence>
<proteinExistence type="predicted"/>
<sequence length="93" mass="10530">MDNPRHEALRQALEAVRRQAEQLAAALDEPLRQFTGSAVWAGQVAVRFGEELSRHRRRLREQAARVTRELEEELSRTPRETTPAARRDATGAG</sequence>
<feature type="region of interest" description="Disordered" evidence="1">
    <location>
        <begin position="62"/>
        <end position="93"/>
    </location>
</feature>
<evidence type="ECO:0000313" key="3">
    <source>
        <dbReference type="Proteomes" id="UP001317259"/>
    </source>
</evidence>
<evidence type="ECO:0008006" key="4">
    <source>
        <dbReference type="Google" id="ProtNLM"/>
    </source>
</evidence>